<evidence type="ECO:0000313" key="1">
    <source>
        <dbReference type="EMBL" id="KAJ1941226.1"/>
    </source>
</evidence>
<organism evidence="1 2">
    <name type="scientific">Linderina macrospora</name>
    <dbReference type="NCBI Taxonomy" id="4868"/>
    <lineage>
        <taxon>Eukaryota</taxon>
        <taxon>Fungi</taxon>
        <taxon>Fungi incertae sedis</taxon>
        <taxon>Zoopagomycota</taxon>
        <taxon>Kickxellomycotina</taxon>
        <taxon>Kickxellomycetes</taxon>
        <taxon>Kickxellales</taxon>
        <taxon>Kickxellaceae</taxon>
        <taxon>Linderina</taxon>
    </lineage>
</organism>
<dbReference type="EMBL" id="JANBPW010002316">
    <property type="protein sequence ID" value="KAJ1941226.1"/>
    <property type="molecule type" value="Genomic_DNA"/>
</dbReference>
<sequence>MHSLAEHIKTNWESSASAQMPLTKARHRQHLEQCLKHLEMFMRIDEDMVVLAAEELRKASDALGRITGKTGIEDVLDALFSQFCIGK</sequence>
<protein>
    <submittedName>
        <fullName evidence="1">Mitochondrial splicing system protein</fullName>
    </submittedName>
</protein>
<reference evidence="1" key="1">
    <citation type="submission" date="2022-07" db="EMBL/GenBank/DDBJ databases">
        <title>Phylogenomic reconstructions and comparative analyses of Kickxellomycotina fungi.</title>
        <authorList>
            <person name="Reynolds N.K."/>
            <person name="Stajich J.E."/>
            <person name="Barry K."/>
            <person name="Grigoriev I.V."/>
            <person name="Crous P."/>
            <person name="Smith M.E."/>
        </authorList>
    </citation>
    <scope>NUCLEOTIDE SEQUENCE</scope>
    <source>
        <strain evidence="1">NRRL 5244</strain>
    </source>
</reference>
<gene>
    <name evidence="1" type="primary">MSS1</name>
    <name evidence="1" type="ORF">FBU59_003562</name>
</gene>
<dbReference type="Proteomes" id="UP001150603">
    <property type="component" value="Unassembled WGS sequence"/>
</dbReference>
<evidence type="ECO:0000313" key="2">
    <source>
        <dbReference type="Proteomes" id="UP001150603"/>
    </source>
</evidence>
<comment type="caution">
    <text evidence="1">The sequence shown here is derived from an EMBL/GenBank/DDBJ whole genome shotgun (WGS) entry which is preliminary data.</text>
</comment>
<name>A0ACC1J870_9FUNG</name>
<keyword evidence="2" id="KW-1185">Reference proteome</keyword>
<accession>A0ACC1J870</accession>
<proteinExistence type="predicted"/>